<name>A0A246HJ10_STEMA</name>
<feature type="domain" description="Thioesterase" evidence="3">
    <location>
        <begin position="52"/>
        <end position="130"/>
    </location>
</feature>
<dbReference type="Gene3D" id="3.10.129.10">
    <property type="entry name" value="Hotdog Thioesterase"/>
    <property type="match status" value="1"/>
</dbReference>
<dbReference type="SUPFAM" id="SSF54637">
    <property type="entry name" value="Thioesterase/thiol ester dehydrase-isomerase"/>
    <property type="match status" value="1"/>
</dbReference>
<accession>A0A246HJ10</accession>
<dbReference type="InterPro" id="IPR029069">
    <property type="entry name" value="HotDog_dom_sf"/>
</dbReference>
<reference evidence="4 5" key="1">
    <citation type="submission" date="2017-06" db="EMBL/GenBank/DDBJ databases">
        <authorList>
            <person name="Kim H.J."/>
            <person name="Triplett B.A."/>
        </authorList>
    </citation>
    <scope>NUCLEOTIDE SEQUENCE [LARGE SCALE GENOMIC DNA]</scope>
    <source>
        <strain evidence="4 5">13146</strain>
    </source>
</reference>
<dbReference type="PANTHER" id="PTHR43240">
    <property type="entry name" value="1,4-DIHYDROXY-2-NAPHTHOYL-COA THIOESTERASE 1"/>
    <property type="match status" value="1"/>
</dbReference>
<proteinExistence type="inferred from homology"/>
<dbReference type="GO" id="GO:0005829">
    <property type="term" value="C:cytosol"/>
    <property type="evidence" value="ECO:0007669"/>
    <property type="project" value="TreeGrafter"/>
</dbReference>
<dbReference type="CDD" id="cd03443">
    <property type="entry name" value="PaaI_thioesterase"/>
    <property type="match status" value="1"/>
</dbReference>
<dbReference type="InterPro" id="IPR006683">
    <property type="entry name" value="Thioestr_dom"/>
</dbReference>
<evidence type="ECO:0000259" key="3">
    <source>
        <dbReference type="Pfam" id="PF03061"/>
    </source>
</evidence>
<evidence type="ECO:0000256" key="1">
    <source>
        <dbReference type="ARBA" id="ARBA00008324"/>
    </source>
</evidence>
<dbReference type="OrthoDB" id="9798208at2"/>
<dbReference type="PANTHER" id="PTHR43240:SF5">
    <property type="entry name" value="1,4-DIHYDROXY-2-NAPHTHOYL-COA THIOESTERASE 1"/>
    <property type="match status" value="1"/>
</dbReference>
<dbReference type="Proteomes" id="UP000198157">
    <property type="component" value="Unassembled WGS sequence"/>
</dbReference>
<dbReference type="EMBL" id="NIVS01000048">
    <property type="protein sequence ID" value="OWQ50735.1"/>
    <property type="molecule type" value="Genomic_DNA"/>
</dbReference>
<protein>
    <submittedName>
        <fullName evidence="4">Thioesterase</fullName>
    </submittedName>
</protein>
<keyword evidence="2" id="KW-0378">Hydrolase</keyword>
<evidence type="ECO:0000313" key="4">
    <source>
        <dbReference type="EMBL" id="OWQ50735.1"/>
    </source>
</evidence>
<evidence type="ECO:0000256" key="2">
    <source>
        <dbReference type="ARBA" id="ARBA00022801"/>
    </source>
</evidence>
<dbReference type="InterPro" id="IPR003736">
    <property type="entry name" value="PAAI_dom"/>
</dbReference>
<comment type="similarity">
    <text evidence="1">Belongs to the thioesterase PaaI family.</text>
</comment>
<evidence type="ECO:0000313" key="5">
    <source>
        <dbReference type="Proteomes" id="UP000198157"/>
    </source>
</evidence>
<dbReference type="GO" id="GO:0061522">
    <property type="term" value="F:1,4-dihydroxy-2-naphthoyl-CoA thioesterase activity"/>
    <property type="evidence" value="ECO:0007669"/>
    <property type="project" value="TreeGrafter"/>
</dbReference>
<comment type="caution">
    <text evidence="4">The sequence shown here is derived from an EMBL/GenBank/DDBJ whole genome shotgun (WGS) entry which is preliminary data.</text>
</comment>
<organism evidence="4 5">
    <name type="scientific">Stenotrophomonas maltophilia</name>
    <name type="common">Pseudomonas maltophilia</name>
    <name type="synonym">Xanthomonas maltophilia</name>
    <dbReference type="NCBI Taxonomy" id="40324"/>
    <lineage>
        <taxon>Bacteria</taxon>
        <taxon>Pseudomonadati</taxon>
        <taxon>Pseudomonadota</taxon>
        <taxon>Gammaproteobacteria</taxon>
        <taxon>Lysobacterales</taxon>
        <taxon>Lysobacteraceae</taxon>
        <taxon>Stenotrophomonas</taxon>
        <taxon>Stenotrophomonas maltophilia group</taxon>
    </lineage>
</organism>
<sequence>MSQVFRDAVSIEALNTLSRNTLIEHLGITFTAAGEDWISATMPVDERTRQPYGILHGGASVVLAETLGSSAGNLCVDTTAQVCVGLEINANHIRAVRAGTVTGTARAVHVGRSTQVWDIRIEDEAGKLVCTSRLTLAVVPAVRPG</sequence>
<dbReference type="AlphaFoldDB" id="A0A246HJ10"/>
<gene>
    <name evidence="4" type="ORF">CEE60_16580</name>
</gene>
<dbReference type="Pfam" id="PF03061">
    <property type="entry name" value="4HBT"/>
    <property type="match status" value="1"/>
</dbReference>
<dbReference type="NCBIfam" id="TIGR00369">
    <property type="entry name" value="unchar_dom_1"/>
    <property type="match status" value="1"/>
</dbReference>